<sequence>MAARRAPDPSLPATGFDHKRATVQLGNARDSDSSGGIEPFPDYVDQLASALLDSPASSPTPKLPDLEPQPPGSELQLPAPEPQRPAPQIPSPQPKLPAPEPQLSASEPQRPAPQIPGPQLQLSDTQLQLPDPESQLPVPESQIPAPEPQRPAPESQLSDPQIPGLQLQLSDLEPQLSAPEPQFPGPDAQLLPNGQIRNCIDKRALKEMLDAVGCDNEIDPDLSRTPASSINTDFAPNDINTDTAPANANTDNIPADVNTDEIPADIDTDKAPAGNIVSLFTHVRRPVPTSSNILRGNDQESPTIPRKSSRRNLQGHAQKGLSPLFKTTLVKSKTGALVAQHVNGSHWDITRFGPTRDLPGSKTAPLNNYDFPASPVDVSEKTKAMLAHLQVFASPPKRKSRVARISSRVSGALSRFVSMKPAKNAGNRPKISLPLELTQATQHNQTIRVVDDTSIIRIGMSFPVMTTSPSVEGYDAPVPQTPQQGNQSLTESSIVDVSIGDPFVDDTQFSDDLDDVLIDCPLAASTPRAPRRQILMPESSPLRRRAPNSGNDDSSFEERVPSGEIRRREVRDGQQLAVTYNPIQLPRPDFRVKKYPSPLPAALESLSKQLKVLGPLAVKGSDETGAEEGRGVVEDQIKTPQSVKTRIPGPLGSSRSTRFGLFSSEVDDLA</sequence>
<evidence type="ECO:0000313" key="3">
    <source>
        <dbReference type="Proteomes" id="UP000813385"/>
    </source>
</evidence>
<gene>
    <name evidence="2" type="ORF">B0T11DRAFT_354740</name>
</gene>
<keyword evidence="3" id="KW-1185">Reference proteome</keyword>
<feature type="compositionally biased region" description="Basic and acidic residues" evidence="1">
    <location>
        <begin position="627"/>
        <end position="637"/>
    </location>
</feature>
<feature type="compositionally biased region" description="Low complexity" evidence="1">
    <location>
        <begin position="47"/>
        <end position="60"/>
    </location>
</feature>
<feature type="region of interest" description="Disordered" evidence="1">
    <location>
        <begin position="288"/>
        <end position="320"/>
    </location>
</feature>
<comment type="caution">
    <text evidence="2">The sequence shown here is derived from an EMBL/GenBank/DDBJ whole genome shotgun (WGS) entry which is preliminary data.</text>
</comment>
<feature type="compositionally biased region" description="Pro residues" evidence="1">
    <location>
        <begin position="79"/>
        <end position="100"/>
    </location>
</feature>
<dbReference type="OrthoDB" id="4207421at2759"/>
<reference evidence="2" key="1">
    <citation type="journal article" date="2021" name="Nat. Commun.">
        <title>Genetic determinants of endophytism in the Arabidopsis root mycobiome.</title>
        <authorList>
            <person name="Mesny F."/>
            <person name="Miyauchi S."/>
            <person name="Thiergart T."/>
            <person name="Pickel B."/>
            <person name="Atanasova L."/>
            <person name="Karlsson M."/>
            <person name="Huettel B."/>
            <person name="Barry K.W."/>
            <person name="Haridas S."/>
            <person name="Chen C."/>
            <person name="Bauer D."/>
            <person name="Andreopoulos W."/>
            <person name="Pangilinan J."/>
            <person name="LaButti K."/>
            <person name="Riley R."/>
            <person name="Lipzen A."/>
            <person name="Clum A."/>
            <person name="Drula E."/>
            <person name="Henrissat B."/>
            <person name="Kohler A."/>
            <person name="Grigoriev I.V."/>
            <person name="Martin F.M."/>
            <person name="Hacquard S."/>
        </authorList>
    </citation>
    <scope>NUCLEOTIDE SEQUENCE</scope>
    <source>
        <strain evidence="2">MPI-CAGE-AT-0016</strain>
    </source>
</reference>
<dbReference type="AlphaFoldDB" id="A0A8K0TEJ8"/>
<evidence type="ECO:0000256" key="1">
    <source>
        <dbReference type="SAM" id="MobiDB-lite"/>
    </source>
</evidence>
<feature type="region of interest" description="Disordered" evidence="1">
    <location>
        <begin position="1"/>
        <end position="193"/>
    </location>
</feature>
<dbReference type="Proteomes" id="UP000813385">
    <property type="component" value="Unassembled WGS sequence"/>
</dbReference>
<feature type="compositionally biased region" description="Polar residues" evidence="1">
    <location>
        <begin position="288"/>
        <end position="302"/>
    </location>
</feature>
<evidence type="ECO:0000313" key="2">
    <source>
        <dbReference type="EMBL" id="KAH7358103.1"/>
    </source>
</evidence>
<name>A0A8K0TEJ8_9PEZI</name>
<organism evidence="2 3">
    <name type="scientific">Plectosphaerella cucumerina</name>
    <dbReference type="NCBI Taxonomy" id="40658"/>
    <lineage>
        <taxon>Eukaryota</taxon>
        <taxon>Fungi</taxon>
        <taxon>Dikarya</taxon>
        <taxon>Ascomycota</taxon>
        <taxon>Pezizomycotina</taxon>
        <taxon>Sordariomycetes</taxon>
        <taxon>Hypocreomycetidae</taxon>
        <taxon>Glomerellales</taxon>
        <taxon>Plectosphaerellaceae</taxon>
        <taxon>Plectosphaerella</taxon>
    </lineage>
</organism>
<proteinExistence type="predicted"/>
<feature type="region of interest" description="Disordered" evidence="1">
    <location>
        <begin position="620"/>
        <end position="658"/>
    </location>
</feature>
<protein>
    <submittedName>
        <fullName evidence="2">Uncharacterized protein</fullName>
    </submittedName>
</protein>
<dbReference type="EMBL" id="JAGPXD010000004">
    <property type="protein sequence ID" value="KAH7358103.1"/>
    <property type="molecule type" value="Genomic_DNA"/>
</dbReference>
<accession>A0A8K0TEJ8</accession>
<feature type="region of interest" description="Disordered" evidence="1">
    <location>
        <begin position="528"/>
        <end position="562"/>
    </location>
</feature>